<comment type="subcellular location">
    <subcellularLocation>
        <location evidence="1">Membrane</location>
        <topology evidence="1">Multi-pass membrane protein</topology>
    </subcellularLocation>
</comment>
<dbReference type="InterPro" id="IPR027469">
    <property type="entry name" value="Cation_efflux_TMD_sf"/>
</dbReference>
<dbReference type="InterPro" id="IPR058533">
    <property type="entry name" value="Cation_efflux_TM"/>
</dbReference>
<evidence type="ECO:0000256" key="2">
    <source>
        <dbReference type="ARBA" id="ARBA00008873"/>
    </source>
</evidence>
<dbReference type="InterPro" id="IPR002524">
    <property type="entry name" value="Cation_efflux"/>
</dbReference>
<keyword evidence="6 7" id="KW-0472">Membrane</keyword>
<evidence type="ECO:0000256" key="3">
    <source>
        <dbReference type="ARBA" id="ARBA00022692"/>
    </source>
</evidence>
<dbReference type="Gene3D" id="1.20.1510.10">
    <property type="entry name" value="Cation efflux protein transmembrane domain"/>
    <property type="match status" value="1"/>
</dbReference>
<dbReference type="GO" id="GO:0006882">
    <property type="term" value="P:intracellular zinc ion homeostasis"/>
    <property type="evidence" value="ECO:0007669"/>
    <property type="project" value="TreeGrafter"/>
</dbReference>
<reference evidence="9" key="1">
    <citation type="submission" date="2020-06" db="EMBL/GenBank/DDBJ databases">
        <title>Draft genome of Bugula neritina, a colonial animal packing powerful symbionts and potential medicines.</title>
        <authorList>
            <person name="Rayko M."/>
        </authorList>
    </citation>
    <scope>NUCLEOTIDE SEQUENCE [LARGE SCALE GENOMIC DNA]</scope>
    <source>
        <strain evidence="9">Kwan_BN1</strain>
    </source>
</reference>
<keyword evidence="3 7" id="KW-0812">Transmembrane</keyword>
<proteinExistence type="inferred from homology"/>
<dbReference type="OrthoDB" id="29444at2759"/>
<feature type="domain" description="Cation efflux protein transmembrane" evidence="8">
    <location>
        <begin position="2"/>
        <end position="147"/>
    </location>
</feature>
<evidence type="ECO:0000256" key="4">
    <source>
        <dbReference type="ARBA" id="ARBA00022833"/>
    </source>
</evidence>
<keyword evidence="4" id="KW-0862">Zinc</keyword>
<protein>
    <recommendedName>
        <fullName evidence="8">Cation efflux protein transmembrane domain-containing protein</fullName>
    </recommendedName>
</protein>
<evidence type="ECO:0000256" key="5">
    <source>
        <dbReference type="ARBA" id="ARBA00022989"/>
    </source>
</evidence>
<accession>A0A7J7KS02</accession>
<feature type="transmembrane region" description="Helical" evidence="7">
    <location>
        <begin position="65"/>
        <end position="86"/>
    </location>
</feature>
<dbReference type="EMBL" id="VXIV02000092">
    <property type="protein sequence ID" value="KAF6040952.1"/>
    <property type="molecule type" value="Genomic_DNA"/>
</dbReference>
<dbReference type="Proteomes" id="UP000593567">
    <property type="component" value="Unassembled WGS sequence"/>
</dbReference>
<dbReference type="SUPFAM" id="SSF161111">
    <property type="entry name" value="Cation efflux protein transmembrane domain-like"/>
    <property type="match status" value="1"/>
</dbReference>
<evidence type="ECO:0000256" key="6">
    <source>
        <dbReference type="ARBA" id="ARBA00023136"/>
    </source>
</evidence>
<evidence type="ECO:0000256" key="7">
    <source>
        <dbReference type="SAM" id="Phobius"/>
    </source>
</evidence>
<dbReference type="GO" id="GO:0016020">
    <property type="term" value="C:membrane"/>
    <property type="evidence" value="ECO:0007669"/>
    <property type="project" value="UniProtKB-SubCell"/>
</dbReference>
<evidence type="ECO:0000313" key="9">
    <source>
        <dbReference type="EMBL" id="KAF6040952.1"/>
    </source>
</evidence>
<comment type="caution">
    <text evidence="9">The sequence shown here is derived from an EMBL/GenBank/DDBJ whole genome shotgun (WGS) entry which is preliminary data.</text>
</comment>
<dbReference type="PANTHER" id="PTHR45820:SF4">
    <property type="entry name" value="ZINC TRANSPORTER 63C, ISOFORM F"/>
    <property type="match status" value="1"/>
</dbReference>
<sequence length="171" mass="19005">MLVLTTSFLMVEIIAGRVSNSLALIADAFHMLSDTMALVIGLLAVKYSKKGKSKTNTYGWARAEVVGALINAVFLVALCFTIFVEAIERLAMREPLENADLLLYVGGAGLLINLIGLCLFHNHGKLIILYLPHHQTQLWCQTQRLTKSIKANTALVKRYMEVLCVVLFERI</sequence>
<feature type="transmembrane region" description="Helical" evidence="7">
    <location>
        <begin position="25"/>
        <end position="45"/>
    </location>
</feature>
<dbReference type="AlphaFoldDB" id="A0A7J7KS02"/>
<dbReference type="GO" id="GO:0005385">
    <property type="term" value="F:zinc ion transmembrane transporter activity"/>
    <property type="evidence" value="ECO:0007669"/>
    <property type="project" value="TreeGrafter"/>
</dbReference>
<evidence type="ECO:0000259" key="8">
    <source>
        <dbReference type="Pfam" id="PF01545"/>
    </source>
</evidence>
<evidence type="ECO:0000256" key="1">
    <source>
        <dbReference type="ARBA" id="ARBA00004141"/>
    </source>
</evidence>
<dbReference type="NCBIfam" id="TIGR01297">
    <property type="entry name" value="CDF"/>
    <property type="match status" value="1"/>
</dbReference>
<name>A0A7J7KS02_BUGNE</name>
<comment type="similarity">
    <text evidence="2">Belongs to the cation diffusion facilitator (CDF) transporter (TC 2.A.4) family. SLC30A subfamily.</text>
</comment>
<evidence type="ECO:0000313" key="10">
    <source>
        <dbReference type="Proteomes" id="UP000593567"/>
    </source>
</evidence>
<dbReference type="PANTHER" id="PTHR45820">
    <property type="entry name" value="FI23527P1"/>
    <property type="match status" value="1"/>
</dbReference>
<keyword evidence="5 7" id="KW-1133">Transmembrane helix</keyword>
<gene>
    <name evidence="9" type="ORF">EB796_000738</name>
</gene>
<dbReference type="GO" id="GO:0010312">
    <property type="term" value="P:detoxification of zinc ion"/>
    <property type="evidence" value="ECO:0007669"/>
    <property type="project" value="TreeGrafter"/>
</dbReference>
<organism evidence="9 10">
    <name type="scientific">Bugula neritina</name>
    <name type="common">Brown bryozoan</name>
    <name type="synonym">Sertularia neritina</name>
    <dbReference type="NCBI Taxonomy" id="10212"/>
    <lineage>
        <taxon>Eukaryota</taxon>
        <taxon>Metazoa</taxon>
        <taxon>Spiralia</taxon>
        <taxon>Lophotrochozoa</taxon>
        <taxon>Bryozoa</taxon>
        <taxon>Gymnolaemata</taxon>
        <taxon>Cheilostomatida</taxon>
        <taxon>Flustrina</taxon>
        <taxon>Buguloidea</taxon>
        <taxon>Bugulidae</taxon>
        <taxon>Bugula</taxon>
    </lineage>
</organism>
<dbReference type="Pfam" id="PF01545">
    <property type="entry name" value="Cation_efflux"/>
    <property type="match status" value="1"/>
</dbReference>
<feature type="transmembrane region" description="Helical" evidence="7">
    <location>
        <begin position="101"/>
        <end position="120"/>
    </location>
</feature>
<keyword evidence="10" id="KW-1185">Reference proteome</keyword>